<dbReference type="InterPro" id="IPR051058">
    <property type="entry name" value="GDSL_Est/Lipase"/>
</dbReference>
<keyword evidence="4" id="KW-1185">Reference proteome</keyword>
<dbReference type="Proteomes" id="UP000242146">
    <property type="component" value="Unassembled WGS sequence"/>
</dbReference>
<comment type="caution">
    <text evidence="3">The sequence shown here is derived from an EMBL/GenBank/DDBJ whole genome shotgun (WGS) entry which is preliminary data.</text>
</comment>
<evidence type="ECO:0000256" key="2">
    <source>
        <dbReference type="SAM" id="SignalP"/>
    </source>
</evidence>
<reference evidence="3 4" key="1">
    <citation type="submission" date="2016-07" db="EMBL/GenBank/DDBJ databases">
        <title>Pervasive Adenine N6-methylation of Active Genes in Fungi.</title>
        <authorList>
            <consortium name="DOE Joint Genome Institute"/>
            <person name="Mondo S.J."/>
            <person name="Dannebaum R.O."/>
            <person name="Kuo R.C."/>
            <person name="Labutti K."/>
            <person name="Haridas S."/>
            <person name="Kuo A."/>
            <person name="Salamov A."/>
            <person name="Ahrendt S.R."/>
            <person name="Lipzen A."/>
            <person name="Sullivan W."/>
            <person name="Andreopoulos W.B."/>
            <person name="Clum A."/>
            <person name="Lindquist E."/>
            <person name="Daum C."/>
            <person name="Ramamoorthy G.K."/>
            <person name="Gryganskyi A."/>
            <person name="Culley D."/>
            <person name="Magnuson J.K."/>
            <person name="James T.Y."/>
            <person name="O'Malley M.A."/>
            <person name="Stajich J.E."/>
            <person name="Spatafora J.W."/>
            <person name="Visel A."/>
            <person name="Grigoriev I.V."/>
        </authorList>
    </citation>
    <scope>NUCLEOTIDE SEQUENCE [LARGE SCALE GENOMIC DNA]</scope>
    <source>
        <strain evidence="3 4">NRRL 3301</strain>
    </source>
</reference>
<name>A0A1X2G7R3_9FUNG</name>
<keyword evidence="2" id="KW-0732">Signal</keyword>
<dbReference type="Pfam" id="PF00657">
    <property type="entry name" value="Lipase_GDSL"/>
    <property type="match status" value="1"/>
</dbReference>
<proteinExistence type="predicted"/>
<feature type="signal peptide" evidence="2">
    <location>
        <begin position="1"/>
        <end position="16"/>
    </location>
</feature>
<evidence type="ECO:0000256" key="1">
    <source>
        <dbReference type="ARBA" id="ARBA00022801"/>
    </source>
</evidence>
<dbReference type="STRING" id="101127.A0A1X2G7R3"/>
<evidence type="ECO:0000313" key="4">
    <source>
        <dbReference type="Proteomes" id="UP000242146"/>
    </source>
</evidence>
<protein>
    <recommendedName>
        <fullName evidence="5">Carbohydrate esterase family 16 protein</fullName>
    </recommendedName>
</protein>
<feature type="non-terminal residue" evidence="3">
    <location>
        <position position="311"/>
    </location>
</feature>
<dbReference type="PANTHER" id="PTHR45648:SF22">
    <property type="entry name" value="GDSL LIPASE_ACYLHYDROLASE FAMILY PROTEIN (AFU_ORTHOLOGUE AFUA_4G14700)"/>
    <property type="match status" value="1"/>
</dbReference>
<dbReference type="SUPFAM" id="SSF52266">
    <property type="entry name" value="SGNH hydrolase"/>
    <property type="match status" value="1"/>
</dbReference>
<dbReference type="Gene3D" id="3.40.50.1110">
    <property type="entry name" value="SGNH hydrolase"/>
    <property type="match status" value="1"/>
</dbReference>
<organism evidence="3 4">
    <name type="scientific">Hesseltinella vesiculosa</name>
    <dbReference type="NCBI Taxonomy" id="101127"/>
    <lineage>
        <taxon>Eukaryota</taxon>
        <taxon>Fungi</taxon>
        <taxon>Fungi incertae sedis</taxon>
        <taxon>Mucoromycota</taxon>
        <taxon>Mucoromycotina</taxon>
        <taxon>Mucoromycetes</taxon>
        <taxon>Mucorales</taxon>
        <taxon>Cunninghamellaceae</taxon>
        <taxon>Hesseltinella</taxon>
    </lineage>
</organism>
<evidence type="ECO:0000313" key="3">
    <source>
        <dbReference type="EMBL" id="ORX47194.1"/>
    </source>
</evidence>
<dbReference type="AlphaFoldDB" id="A0A1X2G7R3"/>
<feature type="chain" id="PRO_5012801110" description="Carbohydrate esterase family 16 protein" evidence="2">
    <location>
        <begin position="17"/>
        <end position="311"/>
    </location>
</feature>
<accession>A0A1X2G7R3</accession>
<dbReference type="InterPro" id="IPR036514">
    <property type="entry name" value="SGNH_hydro_sf"/>
</dbReference>
<dbReference type="EMBL" id="MCGT01000034">
    <property type="protein sequence ID" value="ORX47194.1"/>
    <property type="molecule type" value="Genomic_DNA"/>
</dbReference>
<dbReference type="PANTHER" id="PTHR45648">
    <property type="entry name" value="GDSL LIPASE/ACYLHYDROLASE FAMILY PROTEIN (AFU_ORTHOLOGUE AFUA_4G14700)"/>
    <property type="match status" value="1"/>
</dbReference>
<dbReference type="GO" id="GO:0016788">
    <property type="term" value="F:hydrolase activity, acting on ester bonds"/>
    <property type="evidence" value="ECO:0007669"/>
    <property type="project" value="InterPro"/>
</dbReference>
<sequence>MLRLIFWLTLIVSSHAHFDVPCSQDPQTYPRHIEHSPCFSTLIHDIFVFGDSYSDNGQRPLTREDYAANDFNTTRWSNGPVTMEYFSKLIGANLHNYANSGATINNTIASRNTGDLADQYMAFQQDGKMTAAGSTAYVFWFGVNDLHDIFVQHMEEDRARLVQDALNSLLHVMDVVYRANTGSLAARYFMVFSPPPLQYLPKLANQFNDTHTKDQLGQLVLQYNDGLRTVLVSLVDKHPDARTIFYDTHRFLSEFFIAKSPFTNLFDPCLTEAGVCADPQQHFWWDSWHLSTVTHQLIASDAVHSLHRSNE</sequence>
<keyword evidence="1" id="KW-0378">Hydrolase</keyword>
<gene>
    <name evidence="3" type="ORF">DM01DRAFT_1385952</name>
</gene>
<evidence type="ECO:0008006" key="5">
    <source>
        <dbReference type="Google" id="ProtNLM"/>
    </source>
</evidence>
<dbReference type="CDD" id="cd01846">
    <property type="entry name" value="fatty_acyltransferase_like"/>
    <property type="match status" value="1"/>
</dbReference>
<dbReference type="OrthoDB" id="1600564at2759"/>
<dbReference type="InterPro" id="IPR001087">
    <property type="entry name" value="GDSL"/>
</dbReference>